<sequence length="424" mass="48002">MRRDATPGHRSRLRLSRSSPRWLPARHEARSVARKHGNGARRCRPEEAMKFSLFMYCTVGRKAELEGGMAGRRPELYQRMLDEIATYARFADDAGYFGFGHPEHHLQIEGFEISNDPRLMGMWLGKHTRKLRVITCGFVSTTHNPLRVAEDIATMDNMLGGRFGVGLVRGYQARWVENFKIRDDLNAVGPWNKDSPADTANRAYFAEFVDIVVKALSNDTFSHAGTYWNFPPKDFTNPHPHPVYVNFGRGVDADMKIKQIGIAPRPLQTPHPPLYGGFANSMRTATFWARYGGKPLVLTDNIPFFVKLCDAYQAEAAKHGRSVARGHEAGWGGIFICAPTDAQAQEWLKDMLWFWNQWSIPFGNGVPELLVGSPDTISRRLEEVHRQIPVEEVVLLIPQGIHDRDQIMTSLELMATKVMPRFAS</sequence>
<dbReference type="PANTHER" id="PTHR30137:SF8">
    <property type="entry name" value="BLR5498 PROTEIN"/>
    <property type="match status" value="1"/>
</dbReference>
<dbReference type="EMBL" id="VDUZ01000022">
    <property type="protein sequence ID" value="TXL73841.1"/>
    <property type="molecule type" value="Genomic_DNA"/>
</dbReference>
<evidence type="ECO:0000259" key="3">
    <source>
        <dbReference type="Pfam" id="PF00296"/>
    </source>
</evidence>
<organism evidence="4 5">
    <name type="scientific">Vineibacter terrae</name>
    <dbReference type="NCBI Taxonomy" id="2586908"/>
    <lineage>
        <taxon>Bacteria</taxon>
        <taxon>Pseudomonadati</taxon>
        <taxon>Pseudomonadota</taxon>
        <taxon>Alphaproteobacteria</taxon>
        <taxon>Hyphomicrobiales</taxon>
        <taxon>Vineibacter</taxon>
    </lineage>
</organism>
<keyword evidence="2" id="KW-0503">Monooxygenase</keyword>
<evidence type="ECO:0000313" key="4">
    <source>
        <dbReference type="EMBL" id="TXL73841.1"/>
    </source>
</evidence>
<evidence type="ECO:0000313" key="5">
    <source>
        <dbReference type="Proteomes" id="UP000321638"/>
    </source>
</evidence>
<feature type="domain" description="Luciferase-like" evidence="3">
    <location>
        <begin position="79"/>
        <end position="354"/>
    </location>
</feature>
<name>A0A5C8PJ52_9HYPH</name>
<dbReference type="InterPro" id="IPR036661">
    <property type="entry name" value="Luciferase-like_sf"/>
</dbReference>
<keyword evidence="1" id="KW-0560">Oxidoreductase</keyword>
<evidence type="ECO:0000256" key="2">
    <source>
        <dbReference type="ARBA" id="ARBA00023033"/>
    </source>
</evidence>
<gene>
    <name evidence="4" type="ORF">FHP25_19510</name>
</gene>
<dbReference type="InterPro" id="IPR011251">
    <property type="entry name" value="Luciferase-like_dom"/>
</dbReference>
<comment type="caution">
    <text evidence="4">The sequence shown here is derived from an EMBL/GenBank/DDBJ whole genome shotgun (WGS) entry which is preliminary data.</text>
</comment>
<dbReference type="GO" id="GO:0016705">
    <property type="term" value="F:oxidoreductase activity, acting on paired donors, with incorporation or reduction of molecular oxygen"/>
    <property type="evidence" value="ECO:0007669"/>
    <property type="project" value="InterPro"/>
</dbReference>
<dbReference type="Pfam" id="PF00296">
    <property type="entry name" value="Bac_luciferase"/>
    <property type="match status" value="1"/>
</dbReference>
<dbReference type="PANTHER" id="PTHR30137">
    <property type="entry name" value="LUCIFERASE-LIKE MONOOXYGENASE"/>
    <property type="match status" value="1"/>
</dbReference>
<dbReference type="GO" id="GO:0005829">
    <property type="term" value="C:cytosol"/>
    <property type="evidence" value="ECO:0007669"/>
    <property type="project" value="TreeGrafter"/>
</dbReference>
<dbReference type="Proteomes" id="UP000321638">
    <property type="component" value="Unassembled WGS sequence"/>
</dbReference>
<reference evidence="4 5" key="1">
    <citation type="submission" date="2019-06" db="EMBL/GenBank/DDBJ databases">
        <title>New taxonomy in bacterial strain CC-CFT640, isolated from vineyard.</title>
        <authorList>
            <person name="Lin S.-Y."/>
            <person name="Tsai C.-F."/>
            <person name="Young C.-C."/>
        </authorList>
    </citation>
    <scope>NUCLEOTIDE SEQUENCE [LARGE SCALE GENOMIC DNA]</scope>
    <source>
        <strain evidence="4 5">CC-CFT640</strain>
    </source>
</reference>
<dbReference type="InterPro" id="IPR050766">
    <property type="entry name" value="Bact_Lucif_Oxidored"/>
</dbReference>
<dbReference type="OrthoDB" id="9804736at2"/>
<dbReference type="GO" id="GO:0004497">
    <property type="term" value="F:monooxygenase activity"/>
    <property type="evidence" value="ECO:0007669"/>
    <property type="project" value="UniProtKB-KW"/>
</dbReference>
<dbReference type="Gene3D" id="3.20.20.30">
    <property type="entry name" value="Luciferase-like domain"/>
    <property type="match status" value="1"/>
</dbReference>
<dbReference type="AlphaFoldDB" id="A0A5C8PJ52"/>
<accession>A0A5C8PJ52</accession>
<keyword evidence="5" id="KW-1185">Reference proteome</keyword>
<evidence type="ECO:0000256" key="1">
    <source>
        <dbReference type="ARBA" id="ARBA00023002"/>
    </source>
</evidence>
<dbReference type="SUPFAM" id="SSF51679">
    <property type="entry name" value="Bacterial luciferase-like"/>
    <property type="match status" value="1"/>
</dbReference>
<protein>
    <submittedName>
        <fullName evidence="4">LLM class flavin-dependent oxidoreductase</fullName>
    </submittedName>
</protein>
<proteinExistence type="predicted"/>